<evidence type="ECO:0000313" key="2">
    <source>
        <dbReference type="EMBL" id="ERJ12282.1"/>
    </source>
</evidence>
<protein>
    <recommendedName>
        <fullName evidence="1">HNH domain-containing protein</fullName>
    </recommendedName>
</protein>
<organism evidence="2 3">
    <name type="scientific">Haloplasma contractile SSD-17B</name>
    <dbReference type="NCBI Taxonomy" id="1033810"/>
    <lineage>
        <taxon>Bacteria</taxon>
        <taxon>Bacillati</taxon>
        <taxon>Mycoplasmatota</taxon>
        <taxon>Mollicutes</taxon>
        <taxon>Haloplasmatales</taxon>
        <taxon>Haloplasmataceae</taxon>
        <taxon>Haloplasma</taxon>
    </lineage>
</organism>
<dbReference type="InParanoid" id="F7Q1Q5"/>
<dbReference type="Pfam" id="PF01844">
    <property type="entry name" value="HNH"/>
    <property type="match status" value="1"/>
</dbReference>
<evidence type="ECO:0000259" key="1">
    <source>
        <dbReference type="Pfam" id="PF01844"/>
    </source>
</evidence>
<feature type="domain" description="HNH" evidence="1">
    <location>
        <begin position="15"/>
        <end position="37"/>
    </location>
</feature>
<name>F7Q1Q5_9MOLU</name>
<sequence length="53" mass="6543">MQYKNLDEIKKEFHIKSGDLEDMEFLCKKCHNAEHKRFMKLHRFDKYGNILQI</sequence>
<dbReference type="STRING" id="1033810.HLPCO_001809"/>
<comment type="caution">
    <text evidence="2">The sequence shown here is derived from an EMBL/GenBank/DDBJ whole genome shotgun (WGS) entry which is preliminary data.</text>
</comment>
<dbReference type="OrthoDB" id="9779761at2"/>
<keyword evidence="3" id="KW-1185">Reference proteome</keyword>
<accession>F7Q1Q5</accession>
<gene>
    <name evidence="2" type="ORF">HLPCO_001809</name>
</gene>
<evidence type="ECO:0000313" key="3">
    <source>
        <dbReference type="Proteomes" id="UP000005707"/>
    </source>
</evidence>
<proteinExistence type="predicted"/>
<dbReference type="Proteomes" id="UP000005707">
    <property type="component" value="Unassembled WGS sequence"/>
</dbReference>
<dbReference type="RefSeq" id="WP_008825289.1">
    <property type="nucleotide sequence ID" value="NZ_AFNU02000005.1"/>
</dbReference>
<reference evidence="2 3" key="1">
    <citation type="journal article" date="2011" name="J. Bacteriol.">
        <title>Genome sequence of Haloplasma contractile, an unusual contractile bacterium from a deep-sea anoxic brine lake.</title>
        <authorList>
            <person name="Antunes A."/>
            <person name="Alam I."/>
            <person name="El Dorry H."/>
            <person name="Siam R."/>
            <person name="Robertson A."/>
            <person name="Bajic V.B."/>
            <person name="Stingl U."/>
        </authorList>
    </citation>
    <scope>NUCLEOTIDE SEQUENCE [LARGE SCALE GENOMIC DNA]</scope>
    <source>
        <strain evidence="2 3">SSD-17B</strain>
    </source>
</reference>
<dbReference type="AlphaFoldDB" id="F7Q1Q5"/>
<dbReference type="InterPro" id="IPR002711">
    <property type="entry name" value="HNH"/>
</dbReference>
<dbReference type="GO" id="GO:0003676">
    <property type="term" value="F:nucleic acid binding"/>
    <property type="evidence" value="ECO:0007669"/>
    <property type="project" value="InterPro"/>
</dbReference>
<dbReference type="EMBL" id="AFNU02000005">
    <property type="protein sequence ID" value="ERJ12282.1"/>
    <property type="molecule type" value="Genomic_DNA"/>
</dbReference>
<dbReference type="GO" id="GO:0008270">
    <property type="term" value="F:zinc ion binding"/>
    <property type="evidence" value="ECO:0007669"/>
    <property type="project" value="InterPro"/>
</dbReference>
<reference evidence="2 3" key="2">
    <citation type="journal article" date="2013" name="PLoS ONE">
        <title>INDIGO - INtegrated Data Warehouse of MIcrobial GenOmes with Examples from the Red Sea Extremophiles.</title>
        <authorList>
            <person name="Alam I."/>
            <person name="Antunes A."/>
            <person name="Kamau A.A."/>
            <person name="Ba Alawi W."/>
            <person name="Kalkatawi M."/>
            <person name="Stingl U."/>
            <person name="Bajic V.B."/>
        </authorList>
    </citation>
    <scope>NUCLEOTIDE SEQUENCE [LARGE SCALE GENOMIC DNA]</scope>
    <source>
        <strain evidence="2 3">SSD-17B</strain>
    </source>
</reference>
<dbReference type="GO" id="GO:0004519">
    <property type="term" value="F:endonuclease activity"/>
    <property type="evidence" value="ECO:0007669"/>
    <property type="project" value="InterPro"/>
</dbReference>